<dbReference type="GO" id="GO:0005524">
    <property type="term" value="F:ATP binding"/>
    <property type="evidence" value="ECO:0007669"/>
    <property type="project" value="UniProtKB-KW"/>
</dbReference>
<proteinExistence type="inferred from homology"/>
<evidence type="ECO:0000313" key="18">
    <source>
        <dbReference type="Proteomes" id="UP000689195"/>
    </source>
</evidence>
<comment type="caution">
    <text evidence="17">The sequence shown here is derived from an EMBL/GenBank/DDBJ whole genome shotgun (WGS) entry which is preliminary data.</text>
</comment>
<dbReference type="Proteomes" id="UP000689195">
    <property type="component" value="Unassembled WGS sequence"/>
</dbReference>
<dbReference type="PANTHER" id="PTHR45852">
    <property type="entry name" value="SER/THR-PROTEIN KINASE RIO2"/>
    <property type="match status" value="1"/>
</dbReference>
<accession>A0A8S1URQ2</accession>
<name>A0A8S1URQ2_9CILI</name>
<comment type="catalytic activity">
    <reaction evidence="12">
        <text>L-seryl-[protein] + ATP = O-phospho-L-seryl-[protein] + ADP + H(+)</text>
        <dbReference type="Rhea" id="RHEA:17989"/>
        <dbReference type="Rhea" id="RHEA-COMP:9863"/>
        <dbReference type="Rhea" id="RHEA-COMP:11604"/>
        <dbReference type="ChEBI" id="CHEBI:15378"/>
        <dbReference type="ChEBI" id="CHEBI:29999"/>
        <dbReference type="ChEBI" id="CHEBI:30616"/>
        <dbReference type="ChEBI" id="CHEBI:83421"/>
        <dbReference type="ChEBI" id="CHEBI:456216"/>
        <dbReference type="EC" id="2.7.11.1"/>
    </reaction>
</comment>
<evidence type="ECO:0000256" key="8">
    <source>
        <dbReference type="ARBA" id="ARBA00022777"/>
    </source>
</evidence>
<evidence type="ECO:0000256" key="7">
    <source>
        <dbReference type="ARBA" id="ARBA00022741"/>
    </source>
</evidence>
<dbReference type="InterPro" id="IPR018934">
    <property type="entry name" value="RIO_dom"/>
</dbReference>
<comment type="catalytic activity">
    <reaction evidence="11">
        <text>L-threonyl-[protein] + ATP = O-phospho-L-threonyl-[protein] + ADP + H(+)</text>
        <dbReference type="Rhea" id="RHEA:46608"/>
        <dbReference type="Rhea" id="RHEA-COMP:11060"/>
        <dbReference type="Rhea" id="RHEA-COMP:11605"/>
        <dbReference type="ChEBI" id="CHEBI:15378"/>
        <dbReference type="ChEBI" id="CHEBI:30013"/>
        <dbReference type="ChEBI" id="CHEBI:30616"/>
        <dbReference type="ChEBI" id="CHEBI:61977"/>
        <dbReference type="ChEBI" id="CHEBI:456216"/>
        <dbReference type="EC" id="2.7.11.1"/>
    </reaction>
</comment>
<evidence type="ECO:0000256" key="1">
    <source>
        <dbReference type="ARBA" id="ARBA00001946"/>
    </source>
</evidence>
<comment type="similarity">
    <text evidence="2">Belongs to the protein kinase superfamily. RIO-type Ser/Thr kinase family.</text>
</comment>
<evidence type="ECO:0000259" key="16">
    <source>
        <dbReference type="SMART" id="SM00090"/>
    </source>
</evidence>
<keyword evidence="6" id="KW-0479">Metal-binding</keyword>
<feature type="compositionally biased region" description="Low complexity" evidence="15">
    <location>
        <begin position="413"/>
        <end position="422"/>
    </location>
</feature>
<keyword evidence="5" id="KW-0808">Transferase</keyword>
<feature type="domain" description="RIO kinase" evidence="16">
    <location>
        <begin position="66"/>
        <end position="290"/>
    </location>
</feature>
<dbReference type="SMART" id="SM00090">
    <property type="entry name" value="RIO"/>
    <property type="match status" value="1"/>
</dbReference>
<evidence type="ECO:0000256" key="15">
    <source>
        <dbReference type="SAM" id="MobiDB-lite"/>
    </source>
</evidence>
<evidence type="ECO:0000256" key="12">
    <source>
        <dbReference type="ARBA" id="ARBA00048679"/>
    </source>
</evidence>
<gene>
    <name evidence="17" type="ORF">PPENT_87.1.T0420055</name>
</gene>
<keyword evidence="10" id="KW-0460">Magnesium</keyword>
<keyword evidence="4" id="KW-0723">Serine/threonine-protein kinase</keyword>
<keyword evidence="18" id="KW-1185">Reference proteome</keyword>
<evidence type="ECO:0000256" key="14">
    <source>
        <dbReference type="ARBA" id="ARBA00068837"/>
    </source>
</evidence>
<feature type="region of interest" description="Disordered" evidence="15">
    <location>
        <begin position="325"/>
        <end position="428"/>
    </location>
</feature>
<evidence type="ECO:0000256" key="10">
    <source>
        <dbReference type="ARBA" id="ARBA00022842"/>
    </source>
</evidence>
<dbReference type="InterPro" id="IPR030484">
    <property type="entry name" value="Rio2"/>
</dbReference>
<dbReference type="GO" id="GO:0005829">
    <property type="term" value="C:cytosol"/>
    <property type="evidence" value="ECO:0007669"/>
    <property type="project" value="TreeGrafter"/>
</dbReference>
<dbReference type="InterPro" id="IPR015285">
    <property type="entry name" value="RIO2_wHTH_N"/>
</dbReference>
<dbReference type="FunFam" id="1.10.10.10:FF:000053">
    <property type="entry name" value="Serine/threonine-protein kinase RIO2"/>
    <property type="match status" value="1"/>
</dbReference>
<dbReference type="GO" id="GO:0004674">
    <property type="term" value="F:protein serine/threonine kinase activity"/>
    <property type="evidence" value="ECO:0007669"/>
    <property type="project" value="UniProtKB-KW"/>
</dbReference>
<dbReference type="GO" id="GO:0030490">
    <property type="term" value="P:maturation of SSU-rRNA"/>
    <property type="evidence" value="ECO:0007669"/>
    <property type="project" value="TreeGrafter"/>
</dbReference>
<keyword evidence="7" id="KW-0547">Nucleotide-binding</keyword>
<dbReference type="PANTHER" id="PTHR45852:SF1">
    <property type="entry name" value="SERINE_THREONINE-PROTEIN KINASE RIO2"/>
    <property type="match status" value="1"/>
</dbReference>
<sequence length="481" mass="56653">MRLDTSYLAYLTKDELRVLVAVEMGMKNHEYVPVSLIEKISKVKRANAYQILQQLLKHKLVQHVAKKYDGYRLTYLGYDFLALSAFYKRGTIVQVLSKVGVGKESDIYKCINSDGNFVILKLARLGRTSFRTIKNKRDYIKNRTQYNWLYLSRLASIKEYAYMETCYKNGFPTPKPYDWNRHAIVMSFIDGYTLCSIQELGDVDGVFIQCINLIEKFASHGLIHSDFNEFNLMITEQQKILVIDFPQMVSTQHLNADFYFQRDLDCINIFFQRRFKANLHSDLKLQDIKVIKHLDHEVKASGFIKSELNDNKELEILEAALQEQQQFQQENENEKFQQDDDDEDNIGQDDDDEDNQDEEGQQDDDDEDDEDNQDDEDDEDNQDDEDDEDDEDNQDDEDNLNNQEDDQKHQEENNNQENKVQQLQDTQIPKNLTKITELDQKNIKKFVQKKFRKKMVIKKNINKTKGMEDNKTLTEQALHYL</sequence>
<dbReference type="OrthoDB" id="10258631at2759"/>
<feature type="compositionally biased region" description="Acidic residues" evidence="15">
    <location>
        <begin position="339"/>
        <end position="399"/>
    </location>
</feature>
<evidence type="ECO:0000256" key="4">
    <source>
        <dbReference type="ARBA" id="ARBA00022527"/>
    </source>
</evidence>
<evidence type="ECO:0000256" key="9">
    <source>
        <dbReference type="ARBA" id="ARBA00022840"/>
    </source>
</evidence>
<dbReference type="AlphaFoldDB" id="A0A8S1URQ2"/>
<comment type="cofactor">
    <cofactor evidence="1">
        <name>Mg(2+)</name>
        <dbReference type="ChEBI" id="CHEBI:18420"/>
    </cofactor>
</comment>
<evidence type="ECO:0000256" key="6">
    <source>
        <dbReference type="ARBA" id="ARBA00022723"/>
    </source>
</evidence>
<evidence type="ECO:0000256" key="11">
    <source>
        <dbReference type="ARBA" id="ARBA00047899"/>
    </source>
</evidence>
<dbReference type="GO" id="GO:0030688">
    <property type="term" value="C:preribosome, small subunit precursor"/>
    <property type="evidence" value="ECO:0007669"/>
    <property type="project" value="TreeGrafter"/>
</dbReference>
<evidence type="ECO:0000313" key="17">
    <source>
        <dbReference type="EMBL" id="CAD8165126.1"/>
    </source>
</evidence>
<dbReference type="Pfam" id="PF09202">
    <property type="entry name" value="Rio2_N"/>
    <property type="match status" value="1"/>
</dbReference>
<dbReference type="EC" id="2.7.11.1" evidence="3"/>
<evidence type="ECO:0000256" key="2">
    <source>
        <dbReference type="ARBA" id="ARBA00009196"/>
    </source>
</evidence>
<protein>
    <recommendedName>
        <fullName evidence="13">Serine/threonine-protein kinase RIO2</fullName>
        <ecNumber evidence="3">2.7.11.1</ecNumber>
    </recommendedName>
    <alternativeName>
        <fullName evidence="14">Serine/threonine-protein kinase rio2</fullName>
    </alternativeName>
</protein>
<evidence type="ECO:0000256" key="13">
    <source>
        <dbReference type="ARBA" id="ARBA00068353"/>
    </source>
</evidence>
<keyword evidence="8" id="KW-0418">Kinase</keyword>
<keyword evidence="9" id="KW-0067">ATP-binding</keyword>
<dbReference type="GO" id="GO:0005634">
    <property type="term" value="C:nucleus"/>
    <property type="evidence" value="ECO:0007669"/>
    <property type="project" value="TreeGrafter"/>
</dbReference>
<dbReference type="Pfam" id="PF01163">
    <property type="entry name" value="RIO1"/>
    <property type="match status" value="1"/>
</dbReference>
<organism evidence="17 18">
    <name type="scientific">Paramecium pentaurelia</name>
    <dbReference type="NCBI Taxonomy" id="43138"/>
    <lineage>
        <taxon>Eukaryota</taxon>
        <taxon>Sar</taxon>
        <taxon>Alveolata</taxon>
        <taxon>Ciliophora</taxon>
        <taxon>Intramacronucleata</taxon>
        <taxon>Oligohymenophorea</taxon>
        <taxon>Peniculida</taxon>
        <taxon>Parameciidae</taxon>
        <taxon>Paramecium</taxon>
    </lineage>
</organism>
<dbReference type="EMBL" id="CAJJDO010000042">
    <property type="protein sequence ID" value="CAD8165126.1"/>
    <property type="molecule type" value="Genomic_DNA"/>
</dbReference>
<dbReference type="CDD" id="cd05144">
    <property type="entry name" value="RIO2_C"/>
    <property type="match status" value="1"/>
</dbReference>
<evidence type="ECO:0000256" key="5">
    <source>
        <dbReference type="ARBA" id="ARBA00022679"/>
    </source>
</evidence>
<dbReference type="GO" id="GO:0046872">
    <property type="term" value="F:metal ion binding"/>
    <property type="evidence" value="ECO:0007669"/>
    <property type="project" value="UniProtKB-KW"/>
</dbReference>
<dbReference type="InterPro" id="IPR000687">
    <property type="entry name" value="RIO_kinase"/>
</dbReference>
<evidence type="ECO:0000256" key="3">
    <source>
        <dbReference type="ARBA" id="ARBA00012513"/>
    </source>
</evidence>
<reference evidence="17" key="1">
    <citation type="submission" date="2021-01" db="EMBL/GenBank/DDBJ databases">
        <authorList>
            <consortium name="Genoscope - CEA"/>
            <person name="William W."/>
        </authorList>
    </citation>
    <scope>NUCLEOTIDE SEQUENCE</scope>
</reference>
<dbReference type="FunFam" id="3.30.200.20:FF:000052">
    <property type="entry name" value="Serine/threonine-protein kinase RIO2"/>
    <property type="match status" value="1"/>
</dbReference>